<evidence type="ECO:0000256" key="1">
    <source>
        <dbReference type="SAM" id="Phobius"/>
    </source>
</evidence>
<proteinExistence type="predicted"/>
<reference evidence="2" key="2">
    <citation type="submission" date="2025-09" db="UniProtKB">
        <authorList>
            <consortium name="Ensembl"/>
        </authorList>
    </citation>
    <scope>IDENTIFICATION</scope>
</reference>
<accession>A0A8C5UGZ8</accession>
<keyword evidence="1" id="KW-1133">Transmembrane helix</keyword>
<name>A0A8C5UGZ8_9PASS</name>
<reference evidence="2" key="1">
    <citation type="submission" date="2025-08" db="UniProtKB">
        <authorList>
            <consortium name="Ensembl"/>
        </authorList>
    </citation>
    <scope>IDENTIFICATION</scope>
</reference>
<protein>
    <submittedName>
        <fullName evidence="2">Uncharacterized protein</fullName>
    </submittedName>
</protein>
<evidence type="ECO:0000313" key="3">
    <source>
        <dbReference type="Proteomes" id="UP000694560"/>
    </source>
</evidence>
<evidence type="ECO:0000313" key="2">
    <source>
        <dbReference type="Ensembl" id="ENSMCSP00000021849.1"/>
    </source>
</evidence>
<keyword evidence="1" id="KW-0472">Membrane</keyword>
<feature type="transmembrane region" description="Helical" evidence="1">
    <location>
        <begin position="78"/>
        <end position="99"/>
    </location>
</feature>
<dbReference type="AlphaFoldDB" id="A0A8C5UGZ8"/>
<organism evidence="2 3">
    <name type="scientific">Malurus cyaneus samueli</name>
    <dbReference type="NCBI Taxonomy" id="2593467"/>
    <lineage>
        <taxon>Eukaryota</taxon>
        <taxon>Metazoa</taxon>
        <taxon>Chordata</taxon>
        <taxon>Craniata</taxon>
        <taxon>Vertebrata</taxon>
        <taxon>Euteleostomi</taxon>
        <taxon>Archelosauria</taxon>
        <taxon>Archosauria</taxon>
        <taxon>Dinosauria</taxon>
        <taxon>Saurischia</taxon>
        <taxon>Theropoda</taxon>
        <taxon>Coelurosauria</taxon>
        <taxon>Aves</taxon>
        <taxon>Neognathae</taxon>
        <taxon>Neoaves</taxon>
        <taxon>Telluraves</taxon>
        <taxon>Australaves</taxon>
        <taxon>Passeriformes</taxon>
        <taxon>Meliphagoidea</taxon>
        <taxon>Maluridae</taxon>
        <taxon>Malurus</taxon>
    </lineage>
</organism>
<keyword evidence="1" id="KW-0812">Transmembrane</keyword>
<dbReference type="Proteomes" id="UP000694560">
    <property type="component" value="Unplaced"/>
</dbReference>
<keyword evidence="3" id="KW-1185">Reference proteome</keyword>
<sequence length="102" mass="11771">MFSSCINAGGRAAGMIRFRSSSIRSLSAEMKMHRALLNDSEISCHIPGETKSQFSLYDHICQTYYSFACEKDYLRVCISYWLICFYYVPLRICTLFMICTGF</sequence>
<dbReference type="Ensembl" id="ENSMCST00000022406.1">
    <property type="protein sequence ID" value="ENSMCSP00000021849.1"/>
    <property type="gene ID" value="ENSMCSG00000015259.1"/>
</dbReference>